<dbReference type="RefSeq" id="WP_285333298.1">
    <property type="nucleotide sequence ID" value="NZ_JASODW010000007.1"/>
</dbReference>
<evidence type="ECO:0000313" key="2">
    <source>
        <dbReference type="Proteomes" id="UP001240483"/>
    </source>
</evidence>
<gene>
    <name evidence="1" type="ORF">QP116_06915</name>
</gene>
<protein>
    <submittedName>
        <fullName evidence="1">YbdD/YjiX family protein</fullName>
    </submittedName>
</protein>
<dbReference type="AlphaFoldDB" id="A0AAP4C7T6"/>
<name>A0AAP4C7T6_9MICC</name>
<sequence>MSQVIASLTEFLRKSGRYFSGVVGADKYQRYVEHFRRAHPGEEPLSEKDWWRQYHDFQDKNPGARCC</sequence>
<proteinExistence type="predicted"/>
<dbReference type="EMBL" id="JASODW010000007">
    <property type="protein sequence ID" value="MDK6275462.1"/>
    <property type="molecule type" value="Genomic_DNA"/>
</dbReference>
<evidence type="ECO:0000313" key="1">
    <source>
        <dbReference type="EMBL" id="MDK6275462.1"/>
    </source>
</evidence>
<reference evidence="1" key="1">
    <citation type="submission" date="2023-05" db="EMBL/GenBank/DDBJ databases">
        <title>Cataloging the Phylogenetic Diversity of Human Bladder Bacteria.</title>
        <authorList>
            <person name="Du J."/>
        </authorList>
    </citation>
    <scope>NUCLEOTIDE SEQUENCE</scope>
    <source>
        <strain evidence="1">UMB9978</strain>
    </source>
</reference>
<dbReference type="InterPro" id="IPR007423">
    <property type="entry name" value="Sel_put"/>
</dbReference>
<dbReference type="Pfam" id="PF04328">
    <property type="entry name" value="Sel_put"/>
    <property type="match status" value="1"/>
</dbReference>
<accession>A0AAP4C7T6</accession>
<dbReference type="Proteomes" id="UP001240483">
    <property type="component" value="Unassembled WGS sequence"/>
</dbReference>
<comment type="caution">
    <text evidence="1">The sequence shown here is derived from an EMBL/GenBank/DDBJ whole genome shotgun (WGS) entry which is preliminary data.</text>
</comment>
<organism evidence="1 2">
    <name type="scientific">Pseudoglutamicibacter cumminsii</name>
    <dbReference type="NCBI Taxonomy" id="156979"/>
    <lineage>
        <taxon>Bacteria</taxon>
        <taxon>Bacillati</taxon>
        <taxon>Actinomycetota</taxon>
        <taxon>Actinomycetes</taxon>
        <taxon>Micrococcales</taxon>
        <taxon>Micrococcaceae</taxon>
        <taxon>Pseudoglutamicibacter</taxon>
    </lineage>
</organism>